<evidence type="ECO:0000256" key="8">
    <source>
        <dbReference type="ARBA" id="ARBA00023317"/>
    </source>
</evidence>
<feature type="modified residue" description="Pyruvic acid (Ser)" evidence="9">
    <location>
        <position position="28"/>
    </location>
</feature>
<keyword evidence="7 9" id="KW-0704">Schiff base</keyword>
<keyword evidence="1 9" id="KW-0963">Cytoplasm</keyword>
<dbReference type="GO" id="GO:0005829">
    <property type="term" value="C:cytosol"/>
    <property type="evidence" value="ECO:0007669"/>
    <property type="project" value="TreeGrafter"/>
</dbReference>
<comment type="subcellular location">
    <subcellularLocation>
        <location evidence="9">Cytoplasm</location>
    </subcellularLocation>
</comment>
<organism evidence="10 11">
    <name type="scientific">Actinomyces urogenitalis</name>
    <dbReference type="NCBI Taxonomy" id="103621"/>
    <lineage>
        <taxon>Bacteria</taxon>
        <taxon>Bacillati</taxon>
        <taxon>Actinomycetota</taxon>
        <taxon>Actinomycetes</taxon>
        <taxon>Actinomycetales</taxon>
        <taxon>Actinomycetaceae</taxon>
        <taxon>Actinomyces</taxon>
    </lineage>
</organism>
<evidence type="ECO:0000256" key="6">
    <source>
        <dbReference type="ARBA" id="ARBA00023239"/>
    </source>
</evidence>
<dbReference type="SUPFAM" id="SSF50692">
    <property type="entry name" value="ADC-like"/>
    <property type="match status" value="1"/>
</dbReference>
<evidence type="ECO:0000256" key="5">
    <source>
        <dbReference type="ARBA" id="ARBA00023145"/>
    </source>
</evidence>
<keyword evidence="6 9" id="KW-0456">Lyase</keyword>
<dbReference type="CDD" id="cd06919">
    <property type="entry name" value="Asp_decarbox"/>
    <property type="match status" value="1"/>
</dbReference>
<dbReference type="Pfam" id="PF02261">
    <property type="entry name" value="Asp_decarbox"/>
    <property type="match status" value="1"/>
</dbReference>
<dbReference type="InterPro" id="IPR009010">
    <property type="entry name" value="Asp_de-COase-like_dom_sf"/>
</dbReference>
<feature type="active site" description="Proton donor" evidence="9">
    <location>
        <position position="61"/>
    </location>
</feature>
<gene>
    <name evidence="9" type="primary">panD</name>
    <name evidence="10" type="ORF">CYJ26_06205</name>
</gene>
<comment type="catalytic activity">
    <reaction evidence="9">
        <text>L-aspartate + H(+) = beta-alanine + CO2</text>
        <dbReference type="Rhea" id="RHEA:19497"/>
        <dbReference type="ChEBI" id="CHEBI:15378"/>
        <dbReference type="ChEBI" id="CHEBI:16526"/>
        <dbReference type="ChEBI" id="CHEBI:29991"/>
        <dbReference type="ChEBI" id="CHEBI:57966"/>
        <dbReference type="EC" id="4.1.1.11"/>
    </reaction>
</comment>
<evidence type="ECO:0000256" key="4">
    <source>
        <dbReference type="ARBA" id="ARBA00022813"/>
    </source>
</evidence>
<comment type="similarity">
    <text evidence="9">Belongs to the PanD family.</text>
</comment>
<dbReference type="GO" id="GO:0004068">
    <property type="term" value="F:aspartate 1-decarboxylase activity"/>
    <property type="evidence" value="ECO:0007669"/>
    <property type="project" value="UniProtKB-UniRule"/>
</dbReference>
<sequence>MSTRTRTMMTSKIHRATVTQADLNYVGSITVDAALLEAADLLPGERVDICNCTNGNRLSTYVIPGERGAGEICVNGAAAHLVSPGDIVILIAYSQIDDAAARTYLPHVVFVDAKNQIVDRGSEPGQVPVDSDVARLQGLVSSGVSFEQARG</sequence>
<dbReference type="NCBIfam" id="TIGR00223">
    <property type="entry name" value="panD"/>
    <property type="match status" value="1"/>
</dbReference>
<accession>A0A2I1KSV2</accession>
<evidence type="ECO:0000256" key="9">
    <source>
        <dbReference type="HAMAP-Rule" id="MF_00446"/>
    </source>
</evidence>
<keyword evidence="4 9" id="KW-0068">Autocatalytic cleavage</keyword>
<feature type="binding site" evidence="9">
    <location>
        <begin position="76"/>
        <end position="78"/>
    </location>
    <ligand>
        <name>substrate</name>
    </ligand>
</feature>
<evidence type="ECO:0000256" key="7">
    <source>
        <dbReference type="ARBA" id="ARBA00023270"/>
    </source>
</evidence>
<dbReference type="GO" id="GO:0015940">
    <property type="term" value="P:pantothenate biosynthetic process"/>
    <property type="evidence" value="ECO:0007669"/>
    <property type="project" value="UniProtKB-UniRule"/>
</dbReference>
<dbReference type="UniPathway" id="UPA00028">
    <property type="reaction ID" value="UER00002"/>
</dbReference>
<feature type="chain" id="PRO_5023367444" description="Aspartate 1-decarboxylase beta chain" evidence="9">
    <location>
        <begin position="1"/>
        <end position="27"/>
    </location>
</feature>
<dbReference type="HAMAP" id="MF_00446">
    <property type="entry name" value="PanD"/>
    <property type="match status" value="1"/>
</dbReference>
<dbReference type="EMBL" id="PKHA01000005">
    <property type="protein sequence ID" value="PKY98687.1"/>
    <property type="molecule type" value="Genomic_DNA"/>
</dbReference>
<comment type="cofactor">
    <cofactor evidence="9">
        <name>pyruvate</name>
        <dbReference type="ChEBI" id="CHEBI:15361"/>
    </cofactor>
    <text evidence="9">Binds 1 pyruvoyl group covalently per subunit.</text>
</comment>
<evidence type="ECO:0000256" key="3">
    <source>
        <dbReference type="ARBA" id="ARBA00022793"/>
    </source>
</evidence>
<evidence type="ECO:0000256" key="2">
    <source>
        <dbReference type="ARBA" id="ARBA00022655"/>
    </source>
</evidence>
<protein>
    <recommendedName>
        <fullName evidence="9">Aspartate 1-decarboxylase</fullName>
        <ecNumber evidence="9">4.1.1.11</ecNumber>
    </recommendedName>
    <alternativeName>
        <fullName evidence="9">Aspartate alpha-decarboxylase</fullName>
    </alternativeName>
    <component>
        <recommendedName>
            <fullName evidence="9">Aspartate 1-decarboxylase beta chain</fullName>
        </recommendedName>
    </component>
    <component>
        <recommendedName>
            <fullName evidence="9">Aspartate 1-decarboxylase alpha chain</fullName>
        </recommendedName>
    </component>
</protein>
<comment type="PTM">
    <text evidence="9">Is synthesized initially as an inactive proenzyme, which is activated by self-cleavage at a specific serine bond to produce a beta-subunit with a hydroxyl group at its C-terminus and an alpha-subunit with a pyruvoyl group at its N-terminus.</text>
</comment>
<keyword evidence="8 9" id="KW-0670">Pyruvate</keyword>
<evidence type="ECO:0000313" key="10">
    <source>
        <dbReference type="EMBL" id="PKY98687.1"/>
    </source>
</evidence>
<feature type="chain" id="PRO_5023367445" description="Aspartate 1-decarboxylase alpha chain" evidence="9">
    <location>
        <begin position="28"/>
        <end position="151"/>
    </location>
</feature>
<dbReference type="Gene3D" id="2.40.40.20">
    <property type="match status" value="1"/>
</dbReference>
<reference evidence="10 11" key="1">
    <citation type="submission" date="2017-12" db="EMBL/GenBank/DDBJ databases">
        <title>Phylogenetic diversity of female urinary microbiome.</title>
        <authorList>
            <person name="Thomas-White K."/>
            <person name="Wolfe A.J."/>
        </authorList>
    </citation>
    <scope>NUCLEOTIDE SEQUENCE [LARGE SCALE GENOMIC DNA]</scope>
    <source>
        <strain evidence="10 11">UMB0319</strain>
    </source>
</reference>
<comment type="pathway">
    <text evidence="9">Cofactor biosynthesis; (R)-pantothenate biosynthesis; beta-alanine from L-aspartate: step 1/1.</text>
</comment>
<dbReference type="EC" id="4.1.1.11" evidence="9"/>
<keyword evidence="3 9" id="KW-0210">Decarboxylase</keyword>
<dbReference type="GO" id="GO:0006523">
    <property type="term" value="P:alanine biosynthetic process"/>
    <property type="evidence" value="ECO:0007669"/>
    <property type="project" value="InterPro"/>
</dbReference>
<dbReference type="PANTHER" id="PTHR21012">
    <property type="entry name" value="ASPARTATE 1-DECARBOXYLASE"/>
    <property type="match status" value="1"/>
</dbReference>
<keyword evidence="2 9" id="KW-0566">Pantothenate biosynthesis</keyword>
<comment type="function">
    <text evidence="9">Catalyzes the pyruvoyl-dependent decarboxylation of aspartate to produce beta-alanine.</text>
</comment>
<dbReference type="Proteomes" id="UP000234778">
    <property type="component" value="Unassembled WGS sequence"/>
</dbReference>
<dbReference type="RefSeq" id="WP_006548278.1">
    <property type="nucleotide sequence ID" value="NZ_CP136961.1"/>
</dbReference>
<name>A0A2I1KSV2_9ACTO</name>
<dbReference type="InterPro" id="IPR003190">
    <property type="entry name" value="Asp_decarbox"/>
</dbReference>
<comment type="subunit">
    <text evidence="9">Heterooctamer of four alpha and four beta subunits.</text>
</comment>
<comment type="caution">
    <text evidence="10">The sequence shown here is derived from an EMBL/GenBank/DDBJ whole genome shotgun (WGS) entry which is preliminary data.</text>
</comment>
<evidence type="ECO:0000256" key="1">
    <source>
        <dbReference type="ARBA" id="ARBA00022490"/>
    </source>
</evidence>
<proteinExistence type="inferred from homology"/>
<evidence type="ECO:0000313" key="11">
    <source>
        <dbReference type="Proteomes" id="UP000234778"/>
    </source>
</evidence>
<feature type="active site" description="Schiff-base intermediate with substrate; via pyruvic acid" evidence="9">
    <location>
        <position position="28"/>
    </location>
</feature>
<dbReference type="PANTHER" id="PTHR21012:SF0">
    <property type="entry name" value="ASPARTATE 1-DECARBOXYLASE"/>
    <property type="match status" value="1"/>
</dbReference>
<dbReference type="AlphaFoldDB" id="A0A2I1KSV2"/>
<dbReference type="GeneID" id="81708523"/>
<feature type="binding site" evidence="9">
    <location>
        <position position="60"/>
    </location>
    <ligand>
        <name>substrate</name>
    </ligand>
</feature>
<keyword evidence="5 9" id="KW-0865">Zymogen</keyword>